<proteinExistence type="predicted"/>
<comment type="caution">
    <text evidence="1">The sequence shown here is derived from an EMBL/GenBank/DDBJ whole genome shotgun (WGS) entry which is preliminary data.</text>
</comment>
<dbReference type="Proteomes" id="UP000518752">
    <property type="component" value="Unassembled WGS sequence"/>
</dbReference>
<gene>
    <name evidence="1" type="ORF">D9757_009754</name>
</gene>
<protein>
    <submittedName>
        <fullName evidence="1">Uncharacterized protein</fullName>
    </submittedName>
</protein>
<organism evidence="1 2">
    <name type="scientific">Collybiopsis confluens</name>
    <dbReference type="NCBI Taxonomy" id="2823264"/>
    <lineage>
        <taxon>Eukaryota</taxon>
        <taxon>Fungi</taxon>
        <taxon>Dikarya</taxon>
        <taxon>Basidiomycota</taxon>
        <taxon>Agaricomycotina</taxon>
        <taxon>Agaricomycetes</taxon>
        <taxon>Agaricomycetidae</taxon>
        <taxon>Agaricales</taxon>
        <taxon>Marasmiineae</taxon>
        <taxon>Omphalotaceae</taxon>
        <taxon>Collybiopsis</taxon>
    </lineage>
</organism>
<keyword evidence="2" id="KW-1185">Reference proteome</keyword>
<name>A0A8H5GYE2_9AGAR</name>
<dbReference type="AlphaFoldDB" id="A0A8H5GYE2"/>
<evidence type="ECO:0000313" key="1">
    <source>
        <dbReference type="EMBL" id="KAF5373378.1"/>
    </source>
</evidence>
<accession>A0A8H5GYE2</accession>
<dbReference type="EMBL" id="JAACJN010000106">
    <property type="protein sequence ID" value="KAF5373378.1"/>
    <property type="molecule type" value="Genomic_DNA"/>
</dbReference>
<reference evidence="1 2" key="1">
    <citation type="journal article" date="2020" name="ISME J.">
        <title>Uncovering the hidden diversity of litter-decomposition mechanisms in mushroom-forming fungi.</title>
        <authorList>
            <person name="Floudas D."/>
            <person name="Bentzer J."/>
            <person name="Ahren D."/>
            <person name="Johansson T."/>
            <person name="Persson P."/>
            <person name="Tunlid A."/>
        </authorList>
    </citation>
    <scope>NUCLEOTIDE SEQUENCE [LARGE SCALE GENOMIC DNA]</scope>
    <source>
        <strain evidence="1 2">CBS 406.79</strain>
    </source>
</reference>
<evidence type="ECO:0000313" key="2">
    <source>
        <dbReference type="Proteomes" id="UP000518752"/>
    </source>
</evidence>
<sequence length="109" mass="12233">MTIFLKRIPSCRTKHRVPLFSHPPSKGAGILSKGQLDIRAERQHSMWPWLSACGHRLGEKKHELEKLLGPLITSPFRLCPDISKMWEGAADASAWAVYSQMILSPFVGP</sequence>